<proteinExistence type="predicted"/>
<comment type="caution">
    <text evidence="1">The sequence shown here is derived from an EMBL/GenBank/DDBJ whole genome shotgun (WGS) entry which is preliminary data.</text>
</comment>
<name>A0ACA9PTR9_9GLOM</name>
<dbReference type="EMBL" id="CAJVPU010032784">
    <property type="protein sequence ID" value="CAG8720648.1"/>
    <property type="molecule type" value="Genomic_DNA"/>
</dbReference>
<sequence length="147" mass="17000">KKRTTGTASQKNIQERDLTVLALHCVIAQVKINYQGEHGNYGDQAKIKEHVKNHLKDVEHPPDEISDDDELYFLFSIHDINQDGYLDGHELRGAFTDEYDDESDNNALLKIEEIVEMIDHALLEDDMDNDGKISWEEYLLSQKYHEA</sequence>
<reference evidence="1" key="1">
    <citation type="submission" date="2021-06" db="EMBL/GenBank/DDBJ databases">
        <authorList>
            <person name="Kallberg Y."/>
            <person name="Tangrot J."/>
            <person name="Rosling A."/>
        </authorList>
    </citation>
    <scope>NUCLEOTIDE SEQUENCE</scope>
    <source>
        <strain evidence="1">IL203A</strain>
    </source>
</reference>
<feature type="non-terminal residue" evidence="1">
    <location>
        <position position="1"/>
    </location>
</feature>
<protein>
    <submittedName>
        <fullName evidence="1">11323_t:CDS:1</fullName>
    </submittedName>
</protein>
<gene>
    <name evidence="1" type="ORF">DHETER_LOCUS12810</name>
</gene>
<accession>A0ACA9PTR9</accession>
<keyword evidence="2" id="KW-1185">Reference proteome</keyword>
<dbReference type="Proteomes" id="UP000789702">
    <property type="component" value="Unassembled WGS sequence"/>
</dbReference>
<evidence type="ECO:0000313" key="1">
    <source>
        <dbReference type="EMBL" id="CAG8720648.1"/>
    </source>
</evidence>
<organism evidence="1 2">
    <name type="scientific">Dentiscutata heterogama</name>
    <dbReference type="NCBI Taxonomy" id="1316150"/>
    <lineage>
        <taxon>Eukaryota</taxon>
        <taxon>Fungi</taxon>
        <taxon>Fungi incertae sedis</taxon>
        <taxon>Mucoromycota</taxon>
        <taxon>Glomeromycotina</taxon>
        <taxon>Glomeromycetes</taxon>
        <taxon>Diversisporales</taxon>
        <taxon>Gigasporaceae</taxon>
        <taxon>Dentiscutata</taxon>
    </lineage>
</organism>
<evidence type="ECO:0000313" key="2">
    <source>
        <dbReference type="Proteomes" id="UP000789702"/>
    </source>
</evidence>